<proteinExistence type="predicted"/>
<comment type="caution">
    <text evidence="1">The sequence shown here is derived from an EMBL/GenBank/DDBJ whole genome shotgun (WGS) entry which is preliminary data.</text>
</comment>
<reference evidence="1 2" key="1">
    <citation type="submission" date="2015-09" db="EMBL/GenBank/DDBJ databases">
        <title>Host preference determinants of Valsa canker pathogens revealed by comparative genomics.</title>
        <authorList>
            <person name="Yin Z."/>
            <person name="Huang L."/>
        </authorList>
    </citation>
    <scope>NUCLEOTIDE SEQUENCE [LARGE SCALE GENOMIC DNA]</scope>
    <source>
        <strain evidence="1 2">SXYLt</strain>
    </source>
</reference>
<accession>A0A423XJL2</accession>
<evidence type="ECO:0000313" key="2">
    <source>
        <dbReference type="Proteomes" id="UP000285146"/>
    </source>
</evidence>
<dbReference type="AlphaFoldDB" id="A0A423XJL2"/>
<dbReference type="InterPro" id="IPR036291">
    <property type="entry name" value="NAD(P)-bd_dom_sf"/>
</dbReference>
<dbReference type="InParanoid" id="A0A423XJL2"/>
<organism evidence="1 2">
    <name type="scientific">Cytospora leucostoma</name>
    <dbReference type="NCBI Taxonomy" id="1230097"/>
    <lineage>
        <taxon>Eukaryota</taxon>
        <taxon>Fungi</taxon>
        <taxon>Dikarya</taxon>
        <taxon>Ascomycota</taxon>
        <taxon>Pezizomycotina</taxon>
        <taxon>Sordariomycetes</taxon>
        <taxon>Sordariomycetidae</taxon>
        <taxon>Diaporthales</taxon>
        <taxon>Cytosporaceae</taxon>
        <taxon>Cytospora</taxon>
    </lineage>
</organism>
<dbReference type="SUPFAM" id="SSF50129">
    <property type="entry name" value="GroES-like"/>
    <property type="match status" value="1"/>
</dbReference>
<dbReference type="Gene3D" id="3.90.180.10">
    <property type="entry name" value="Medium-chain alcohol dehydrogenases, catalytic domain"/>
    <property type="match status" value="1"/>
</dbReference>
<gene>
    <name evidence="1" type="ORF">VPNG_01632</name>
</gene>
<dbReference type="SUPFAM" id="SSF51735">
    <property type="entry name" value="NAD(P)-binding Rossmann-fold domains"/>
    <property type="match status" value="1"/>
</dbReference>
<keyword evidence="2" id="KW-1185">Reference proteome</keyword>
<dbReference type="OrthoDB" id="5407715at2759"/>
<dbReference type="Gene3D" id="3.40.50.720">
    <property type="entry name" value="NAD(P)-binding Rossmann-like Domain"/>
    <property type="match status" value="2"/>
</dbReference>
<protein>
    <submittedName>
        <fullName evidence="1">Uncharacterized protein</fullName>
    </submittedName>
</protein>
<name>A0A423XJL2_9PEZI</name>
<sequence length="266" mass="28475">MQSSVQYADEIFANGNPRGFKYPLPLVPGGTCIARVLAVPPDASTLKPGQLAYVELAVRARDNAKIKILRGYNEGTEESTRRLFGGNWRNGVWATLATAPLESVHALDEDALLGRLGYKMEELGSISQLIVPYAGLSEIGFKAGDTVLVAPATGSLGGAATGNSHFTGNEQEDIEVLSKFGPLDIYFDISPKKAGQSFIKLRFACLKAGGRMSLMGGIKGDLQVPYGQIVHKGVTIKSSFMNTSQQDKDLIKTIETGALQVGLERV</sequence>
<dbReference type="STRING" id="1230097.A0A423XJL2"/>
<dbReference type="InterPro" id="IPR011032">
    <property type="entry name" value="GroES-like_sf"/>
</dbReference>
<dbReference type="EMBL" id="LKEB01000004">
    <property type="protein sequence ID" value="ROW16617.1"/>
    <property type="molecule type" value="Genomic_DNA"/>
</dbReference>
<dbReference type="Proteomes" id="UP000285146">
    <property type="component" value="Unassembled WGS sequence"/>
</dbReference>
<evidence type="ECO:0000313" key="1">
    <source>
        <dbReference type="EMBL" id="ROW16617.1"/>
    </source>
</evidence>